<dbReference type="CDD" id="cd00866">
    <property type="entry name" value="PEBP_euk"/>
    <property type="match status" value="1"/>
</dbReference>
<gene>
    <name evidence="2" type="ORF">BV898_02658</name>
</gene>
<dbReference type="PANTHER" id="PTHR11362:SF82">
    <property type="entry name" value="PHOSPHATIDYLETHANOLAMINE-BINDING PROTEIN 4"/>
    <property type="match status" value="1"/>
</dbReference>
<dbReference type="InterPro" id="IPR036610">
    <property type="entry name" value="PEBP-like_sf"/>
</dbReference>
<protein>
    <submittedName>
        <fullName evidence="2">OV-16 antigen</fullName>
    </submittedName>
</protein>
<dbReference type="PROSITE" id="PS51257">
    <property type="entry name" value="PROKAR_LIPOPROTEIN"/>
    <property type="match status" value="1"/>
</dbReference>
<keyword evidence="1" id="KW-0732">Signal</keyword>
<dbReference type="Pfam" id="PF01161">
    <property type="entry name" value="PBP"/>
    <property type="match status" value="1"/>
</dbReference>
<evidence type="ECO:0000313" key="2">
    <source>
        <dbReference type="EMBL" id="OQV23541.1"/>
    </source>
</evidence>
<proteinExistence type="predicted"/>
<accession>A0A1W0X8D9</accession>
<dbReference type="PANTHER" id="PTHR11362">
    <property type="entry name" value="PHOSPHATIDYLETHANOLAMINE-BINDING PROTEIN"/>
    <property type="match status" value="1"/>
</dbReference>
<reference evidence="3" key="1">
    <citation type="submission" date="2017-01" db="EMBL/GenBank/DDBJ databases">
        <title>Comparative genomics of anhydrobiosis in the tardigrade Hypsibius dujardini.</title>
        <authorList>
            <person name="Yoshida Y."/>
            <person name="Koutsovoulos G."/>
            <person name="Laetsch D."/>
            <person name="Stevens L."/>
            <person name="Kumar S."/>
            <person name="Horikawa D."/>
            <person name="Ishino K."/>
            <person name="Komine S."/>
            <person name="Tomita M."/>
            <person name="Blaxter M."/>
            <person name="Arakawa K."/>
        </authorList>
    </citation>
    <scope>NUCLEOTIDE SEQUENCE [LARGE SCALE GENOMIC DNA]</scope>
    <source>
        <strain evidence="3">Z151</strain>
    </source>
</reference>
<dbReference type="Gene3D" id="3.90.280.10">
    <property type="entry name" value="PEBP-like"/>
    <property type="match status" value="1"/>
</dbReference>
<dbReference type="EMBL" id="MTYJ01000011">
    <property type="protein sequence ID" value="OQV23541.1"/>
    <property type="molecule type" value="Genomic_DNA"/>
</dbReference>
<dbReference type="InterPro" id="IPR035810">
    <property type="entry name" value="PEBP_euk"/>
</dbReference>
<comment type="caution">
    <text evidence="2">The sequence shown here is derived from an EMBL/GenBank/DDBJ whole genome shotgun (WGS) entry which is preliminary data.</text>
</comment>
<dbReference type="InterPro" id="IPR008914">
    <property type="entry name" value="PEBP"/>
</dbReference>
<name>A0A1W0X8D9_HYPEX</name>
<feature type="signal peptide" evidence="1">
    <location>
        <begin position="1"/>
        <end position="19"/>
    </location>
</feature>
<dbReference type="Proteomes" id="UP000192578">
    <property type="component" value="Unassembled WGS sequence"/>
</dbReference>
<organism evidence="2 3">
    <name type="scientific">Hypsibius exemplaris</name>
    <name type="common">Freshwater tardigrade</name>
    <dbReference type="NCBI Taxonomy" id="2072580"/>
    <lineage>
        <taxon>Eukaryota</taxon>
        <taxon>Metazoa</taxon>
        <taxon>Ecdysozoa</taxon>
        <taxon>Tardigrada</taxon>
        <taxon>Eutardigrada</taxon>
        <taxon>Parachela</taxon>
        <taxon>Hypsibioidea</taxon>
        <taxon>Hypsibiidae</taxon>
        <taxon>Hypsibius</taxon>
    </lineage>
</organism>
<evidence type="ECO:0000313" key="3">
    <source>
        <dbReference type="Proteomes" id="UP000192578"/>
    </source>
</evidence>
<keyword evidence="3" id="KW-1185">Reference proteome</keyword>
<dbReference type="AlphaFoldDB" id="A0A1W0X8D9"/>
<dbReference type="OrthoDB" id="2506647at2759"/>
<feature type="chain" id="PRO_5012777257" evidence="1">
    <location>
        <begin position="20"/>
        <end position="216"/>
    </location>
</feature>
<sequence length="216" mass="23713">MMKTTGFFCFLILLSVACGQDHVNQVPCPGVGDNAFQKNCIVPDLVAQAPKEVLKVQYLPSGLTLQNGNELKPEDVKDAPSAVQWTSTSYDGILYTLSKSDPDASSRQSPTRAPINHWLIVNIRGNDLSSGDLLMPYGGARPPNGTGLHRYVFMVFKQAGRIDVTDLRSQFSPTNRTKFEIKNFAAAHNLDPQPLAGNFYQAKWSEFLAVPAVKIT</sequence>
<dbReference type="SUPFAM" id="SSF49777">
    <property type="entry name" value="PEBP-like"/>
    <property type="match status" value="1"/>
</dbReference>
<evidence type="ECO:0000256" key="1">
    <source>
        <dbReference type="SAM" id="SignalP"/>
    </source>
</evidence>